<dbReference type="EMBL" id="AOSV01000030">
    <property type="protein sequence ID" value="EMG36286.1"/>
    <property type="molecule type" value="Genomic_DNA"/>
</dbReference>
<dbReference type="AlphaFoldDB" id="M5Q002"/>
<proteinExistence type="predicted"/>
<reference evidence="1 2" key="1">
    <citation type="journal article" date="2013" name="Genome Announc.">
        <title>Draft Genome Sequence for Desulfovibrio africanus Strain PCS.</title>
        <authorList>
            <person name="Brown S.D."/>
            <person name="Utturkar S.M."/>
            <person name="Arkin A.P."/>
            <person name="Deutschbauer A.M."/>
            <person name="Elias D.A."/>
            <person name="Hazen T.C."/>
            <person name="Chakraborty R."/>
        </authorList>
    </citation>
    <scope>NUCLEOTIDE SEQUENCE [LARGE SCALE GENOMIC DNA]</scope>
    <source>
        <strain evidence="1 2">PCS</strain>
    </source>
</reference>
<name>M5Q002_DESAF</name>
<evidence type="ECO:0000313" key="2">
    <source>
        <dbReference type="Proteomes" id="UP000011922"/>
    </source>
</evidence>
<gene>
    <name evidence="1" type="ORF">PCS_02789</name>
</gene>
<organism evidence="1 2">
    <name type="scientific">Desulfocurvibacter africanus PCS</name>
    <dbReference type="NCBI Taxonomy" id="1262666"/>
    <lineage>
        <taxon>Bacteria</taxon>
        <taxon>Pseudomonadati</taxon>
        <taxon>Thermodesulfobacteriota</taxon>
        <taxon>Desulfovibrionia</taxon>
        <taxon>Desulfovibrionales</taxon>
        <taxon>Desulfovibrionaceae</taxon>
        <taxon>Desulfocurvibacter</taxon>
    </lineage>
</organism>
<evidence type="ECO:0008006" key="3">
    <source>
        <dbReference type="Google" id="ProtNLM"/>
    </source>
</evidence>
<dbReference type="Pfam" id="PF12092">
    <property type="entry name" value="DUF3568"/>
    <property type="match status" value="1"/>
</dbReference>
<comment type="caution">
    <text evidence="1">The sequence shown here is derived from an EMBL/GenBank/DDBJ whole genome shotgun (WGS) entry which is preliminary data.</text>
</comment>
<accession>M5Q002</accession>
<dbReference type="PATRIC" id="fig|1262666.3.peg.2821"/>
<dbReference type="RefSeq" id="WP_005988181.1">
    <property type="nucleotide sequence ID" value="NZ_AOSV01000030.1"/>
</dbReference>
<dbReference type="Proteomes" id="UP000011922">
    <property type="component" value="Unassembled WGS sequence"/>
</dbReference>
<evidence type="ECO:0000313" key="1">
    <source>
        <dbReference type="EMBL" id="EMG36286.1"/>
    </source>
</evidence>
<protein>
    <recommendedName>
        <fullName evidence="3">DUF3568 family protein</fullName>
    </recommendedName>
</protein>
<dbReference type="OrthoDB" id="5459114at2"/>
<dbReference type="InterPro" id="IPR021952">
    <property type="entry name" value="Flpp3-like"/>
</dbReference>
<dbReference type="PROSITE" id="PS51257">
    <property type="entry name" value="PROKAR_LIPOPROTEIN"/>
    <property type="match status" value="1"/>
</dbReference>
<sequence length="135" mass="14671">MFKRFAGFAALVAFTQSMVGCAAVAVLLGLAAVSAGTYVYVEGKLQRDYSVPLDKAYEASLEAVQELRLELTEKSKDISEAQIRAKDNETSIWIGLESLDANKTLISVRVGYTGDEQASRRIHEAIARRLGVKGS</sequence>